<evidence type="ECO:0000313" key="3">
    <source>
        <dbReference type="Proteomes" id="UP000825051"/>
    </source>
</evidence>
<dbReference type="KEGG" id="ole:K0B96_09095"/>
<name>A0A8F9XMY3_9BACT</name>
<protein>
    <submittedName>
        <fullName evidence="2">DUF362 domain-containing protein</fullName>
    </submittedName>
</protein>
<sequence length="358" mass="39400">MRPFLFALIGWACLTVSAGAGPAAPTAAPQLPPSNVAAAPKAPRAPVWEAKLPSFSEPSYDAAVETLITRFEQATGKRLAPGPKKKVGLKIYTDSGPGMATPVPLVQAVIAALERRGFDKEGIFLVGLNQLRLRMTGYLPALVTGQTPFKGHPVYVLESGRFYDPVWFYDSPLPQRFDPIFAESQTKDFSNSSTKDEDRKSFLATPLFLDADFWINLPVYTDHPTLGVNGALVNATLWNASNTARFFRSPANAPAAVAEMSAIPELRETWEFTIASLEHYQFIGGPFFNSLYTQSEPLLWLSSDPVIIDSMMLARMNMWRKRYGFPPISEDIRTLEYAEILGVGSTKVASAHIIDVRP</sequence>
<gene>
    <name evidence="2" type="ORF">K0B96_09095</name>
</gene>
<feature type="chain" id="PRO_5034739334" evidence="1">
    <location>
        <begin position="21"/>
        <end position="358"/>
    </location>
</feature>
<proteinExistence type="predicted"/>
<evidence type="ECO:0000256" key="1">
    <source>
        <dbReference type="SAM" id="SignalP"/>
    </source>
</evidence>
<reference evidence="2" key="1">
    <citation type="submission" date="2021-08" db="EMBL/GenBank/DDBJ databases">
        <title>Genome of a novel bacterium of the phylum Verrucomicrobia, Oleiharenicola sp. KSB-15.</title>
        <authorList>
            <person name="Chung J.-H."/>
            <person name="Ahn J.-H."/>
            <person name="Yoon Y."/>
            <person name="Kim D.-Y."/>
            <person name="An S.-H."/>
            <person name="Park I."/>
            <person name="Yeon J."/>
        </authorList>
    </citation>
    <scope>NUCLEOTIDE SEQUENCE</scope>
    <source>
        <strain evidence="2">KSB-15</strain>
    </source>
</reference>
<evidence type="ECO:0000313" key="2">
    <source>
        <dbReference type="EMBL" id="QYM80801.1"/>
    </source>
</evidence>
<keyword evidence="1" id="KW-0732">Signal</keyword>
<accession>A0A8F9XMY3</accession>
<dbReference type="Proteomes" id="UP000825051">
    <property type="component" value="Chromosome"/>
</dbReference>
<feature type="signal peptide" evidence="1">
    <location>
        <begin position="1"/>
        <end position="20"/>
    </location>
</feature>
<organism evidence="2 3">
    <name type="scientific">Horticoccus luteus</name>
    <dbReference type="NCBI Taxonomy" id="2862869"/>
    <lineage>
        <taxon>Bacteria</taxon>
        <taxon>Pseudomonadati</taxon>
        <taxon>Verrucomicrobiota</taxon>
        <taxon>Opitutia</taxon>
        <taxon>Opitutales</taxon>
        <taxon>Opitutaceae</taxon>
        <taxon>Horticoccus</taxon>
    </lineage>
</organism>
<dbReference type="AlphaFoldDB" id="A0A8F9XMY3"/>
<keyword evidence="3" id="KW-1185">Reference proteome</keyword>
<dbReference type="EMBL" id="CP080507">
    <property type="protein sequence ID" value="QYM80801.1"/>
    <property type="molecule type" value="Genomic_DNA"/>
</dbReference>